<feature type="compositionally biased region" description="Basic and acidic residues" evidence="2">
    <location>
        <begin position="607"/>
        <end position="618"/>
    </location>
</feature>
<dbReference type="InterPro" id="IPR013762">
    <property type="entry name" value="Integrase-like_cat_sf"/>
</dbReference>
<feature type="compositionally biased region" description="Low complexity" evidence="2">
    <location>
        <begin position="127"/>
        <end position="141"/>
    </location>
</feature>
<feature type="compositionally biased region" description="Low complexity" evidence="2">
    <location>
        <begin position="1151"/>
        <end position="1170"/>
    </location>
</feature>
<dbReference type="InterPro" id="IPR052055">
    <property type="entry name" value="Hepadnavirus_pol/RT"/>
</dbReference>
<comment type="caution">
    <text evidence="3">The sequence shown here is derived from an EMBL/GenBank/DDBJ whole genome shotgun (WGS) entry which is preliminary data.</text>
</comment>
<dbReference type="GO" id="GO:0015074">
    <property type="term" value="P:DNA integration"/>
    <property type="evidence" value="ECO:0007669"/>
    <property type="project" value="InterPro"/>
</dbReference>
<dbReference type="EMBL" id="CAJNJA010049231">
    <property type="protein sequence ID" value="CAE7836263.1"/>
    <property type="molecule type" value="Genomic_DNA"/>
</dbReference>
<protein>
    <submittedName>
        <fullName evidence="3">Uncharacterized protein</fullName>
    </submittedName>
</protein>
<name>A0A812ZR84_9DINO</name>
<feature type="region of interest" description="Disordered" evidence="2">
    <location>
        <begin position="948"/>
        <end position="973"/>
    </location>
</feature>
<organism evidence="3 4">
    <name type="scientific">Symbiodinium necroappetens</name>
    <dbReference type="NCBI Taxonomy" id="1628268"/>
    <lineage>
        <taxon>Eukaryota</taxon>
        <taxon>Sar</taxon>
        <taxon>Alveolata</taxon>
        <taxon>Dinophyceae</taxon>
        <taxon>Suessiales</taxon>
        <taxon>Symbiodiniaceae</taxon>
        <taxon>Symbiodinium</taxon>
    </lineage>
</organism>
<feature type="non-terminal residue" evidence="3">
    <location>
        <position position="2488"/>
    </location>
</feature>
<sequence length="2488" mass="275792">MISAGSSGDTPAASQQPDFRTAAMVFQGLGSLSDDDIRVFLRDSGTRRHSAAAPPFRFDGYALAFAFARTWFGADQQAGEQGCGKDGAAQGPRHADAAGVCGWIVFYQHHASSYDGTDDDPFGKSGGAAAAATGKAATVPRKTPPAKPSTPPAAPGTLKPGVVAQIGKRPPVVPPDPALAACFATPFEDTTAQDLELMVEQPVVEAKAKASTATPPPIDTSLVYLNLIVPDLEDHMSTSPAPQVFPPVPTTPLSSESEERQGDLIDLDSDPDDDEPPTVTPWPRDDEEDDDAGQPALASQAAAMETQTGPSPTTAEGTGDAGATGSGSQQAASSADAAQTASAGDPADNAPLPPPKFPPPDVVERERRRAERKAKERADRDAERAALDRWAGYPDPCNVLQNETNSIWTLPPGVPPQPAPSRHADAHVQGYCNLGCETPKRLRTNVCLGRCFRSECALPLPSRELGAFGRPAFRLASLLFVRLHRYLSQTPDAGCRALRTPARAMTTYDFTCFNDLIRACFDAGLGTEVVDLLSDELIESIHDAAQRIESVSPTLAAHITVLIEHSGYRPKMAAVQLEPAAHQMPGSLAEARAGTPRSDGHGPGAPARHDLPQIRTSDSRDNIYARSARAPLDARWTTWCKICSAWQQEPIPLTPELIEMVGASFRFGGYRSSAQYFSRARKEHIRVTGMPAPAAVELAIRDAIRSIERGVGANAAKDAFRLDVLDFDLTSKGASFSLAHGMVVLGSWFLCREIELANLRVKHMAVDTAAKQVTLTLASSKTDTVGSLVHRKHSCYCGVVPENICPYHAALRIADECSVDPEDFLFSPTPGAPLSKHQTIELIHDVLQSAGVNLSRPGAPDEPDVQRFGGHCLRVSGAQHLCRMRIPVSTIMLLGRWGSRAIERYVQETELEDLYPVAPSAPPMTPARSQAITDTAKEPDLRQWTLVQPSAETQEPPAQAAKKPRTAGSAKEDTQISSLLRTLDGIAERLEAIQDRPDLVCKSTAHARDPEESSRPPVQWRAKCGWAYGYAKFTRAHDDGSKELCRKCFPESSAASTAKLEHAPARSEALFSSAGAAESLRKYITNIGVTTTAIFAELGETIEEFDEAVVAQLRKPVDLHDGTVLELAATEFPVARARLRHVWKKCREAHTTATPAATATTTTTSSSSSTKTKELPPGYWQQQIKKYEAVQIKGIARRFPETLLLGAEATLAKLIADAKNGQHCSVPLEEIVQHRHFKASGEPNNLASKKRSRTQEATTLVVNADLQLETEPEDRWRPQSQTALLDCLTANRMALIFIEYAPEHDLDRYFEYWQRLVRSKPNKIEQLKLHWENTSWRIALALRKATPFKEIADEIIVDSQALQDAMNRDIQPERPTKAPRQTEQPWLDRRGGRGRGHGKGKDWQPYRSYTKGGDKGNGRGRGKGRGQWQGQRYQRQHDEDKDYWRRNDDNRYRANDQKYWRSWQQGRRSLAVVNKAVARAHNRTAPDFVMLSFFDGLGTAFMVCDNYCKEHNLQWSGASWEIDKDLEILGAEHFPQVTPRGDFEQEDAATIRKLVEELDPSGRSGQEGSKFTRFAQLIQSAEKSWGRSRAILLVENVIPQNRADMRKEIAHRKDCPFSLRWTTMQGIPRVHFDVDKDTPDSFDTEGLTLPRCLTEEAKPVPCLTTPSDDPQGRPAPRSSKGKISSEATQRWLADKRRYAPWHYESGVMMMDRDQRLVLPPANVKEQWHHLPKGWSASLPDHARHKAIANGWHAGAARLMFIMAVFAATPPTPAAELNPLGGTPLDITAALWQGKSPLLGPGPGDYDEFDLSHLEDPDEHWRQSRVMPHPDARDALIEPGLRQWLQVWSRMRPHLTELRDAVARQIEDLVDDLQEETEAWYLSLAPHVQKAYRSETRTCSLQLPALEKVCNLFGWQDRDIFRELTHGFRLLGPLAPGLGWKTRNDFRYADPMPIDEFLQKNELYVKDKLRRCRVDPCWEAMAREIAGDVTKGRMEGPFSSPGSWPKQAVPLTTFSHTSKLAQGPTAHKPTCFAFAVHQVGSDGKPKVRRAEDWRRSFANATVGAKDSPTYHDISAYVQLAVAIKQKHPQAQLLIWGLDHEAAYRQLAAEDPDHTWVILPTPHGITLWRHTVLMFGSVASVWAYCRIADLMSWLCRACLLTPALHFVDDFGSCEDADLASSSFECSKRLCKALGFSFKQSKEQPPHTTQVIQGVEISVHDSFVKVSGTAARRQRLDEDLVSILTSNRLPPNEASSLAGRLQFYCQSVLGKSHSAALRPLFRRAQLTGHGRDNQQWSLNKQLLHGIGLLRWSLKHAAPRTLPFEPEPHSVVYADAFFNLFDKDWKPGADDIPNWARTPPETLRNGWGFVATIRGRTLYANGTVPYWFVREFASRRAYIYMLEIVAQILPLIALQEHLDKYIVMFVDNEPARHALSKGFGKDDSINCLLQHTWRHIESLSLRPAWQRVTSAANVSDAVSRGDLRHAWAEGWT</sequence>
<reference evidence="3" key="1">
    <citation type="submission" date="2021-02" db="EMBL/GenBank/DDBJ databases">
        <authorList>
            <person name="Dougan E. K."/>
            <person name="Rhodes N."/>
            <person name="Thang M."/>
            <person name="Chan C."/>
        </authorList>
    </citation>
    <scope>NUCLEOTIDE SEQUENCE</scope>
</reference>
<feature type="compositionally biased region" description="Acidic residues" evidence="2">
    <location>
        <begin position="265"/>
        <end position="276"/>
    </location>
</feature>
<feature type="compositionally biased region" description="Basic and acidic residues" evidence="2">
    <location>
        <begin position="362"/>
        <end position="384"/>
    </location>
</feature>
<gene>
    <name evidence="3" type="ORF">SNEC2469_LOCUS25156</name>
</gene>
<dbReference type="PANTHER" id="PTHR33050:SF7">
    <property type="entry name" value="RIBONUCLEASE H"/>
    <property type="match status" value="1"/>
</dbReference>
<feature type="compositionally biased region" description="Low complexity" evidence="2">
    <location>
        <begin position="293"/>
        <end position="303"/>
    </location>
</feature>
<feature type="region of interest" description="Disordered" evidence="2">
    <location>
        <begin position="237"/>
        <end position="384"/>
    </location>
</feature>
<feature type="region of interest" description="Disordered" evidence="2">
    <location>
        <begin position="1658"/>
        <end position="1688"/>
    </location>
</feature>
<dbReference type="GO" id="GO:0003677">
    <property type="term" value="F:DNA binding"/>
    <property type="evidence" value="ECO:0007669"/>
    <property type="project" value="InterPro"/>
</dbReference>
<dbReference type="SUPFAM" id="SSF56349">
    <property type="entry name" value="DNA breaking-rejoining enzymes"/>
    <property type="match status" value="1"/>
</dbReference>
<dbReference type="GO" id="GO:0006310">
    <property type="term" value="P:DNA recombination"/>
    <property type="evidence" value="ECO:0007669"/>
    <property type="project" value="UniProtKB-KW"/>
</dbReference>
<evidence type="ECO:0000313" key="3">
    <source>
        <dbReference type="EMBL" id="CAE7836263.1"/>
    </source>
</evidence>
<proteinExistence type="predicted"/>
<feature type="compositionally biased region" description="Low complexity" evidence="2">
    <location>
        <begin position="326"/>
        <end position="350"/>
    </location>
</feature>
<dbReference type="Gene3D" id="1.10.443.10">
    <property type="entry name" value="Intergrase catalytic core"/>
    <property type="match status" value="1"/>
</dbReference>
<feature type="compositionally biased region" description="Basic and acidic residues" evidence="2">
    <location>
        <begin position="1435"/>
        <end position="1444"/>
    </location>
</feature>
<keyword evidence="4" id="KW-1185">Reference proteome</keyword>
<feature type="region of interest" description="Disordered" evidence="2">
    <location>
        <begin position="1368"/>
        <end position="1444"/>
    </location>
</feature>
<dbReference type="Proteomes" id="UP000601435">
    <property type="component" value="Unassembled WGS sequence"/>
</dbReference>
<dbReference type="InterPro" id="IPR011010">
    <property type="entry name" value="DNA_brk_join_enz"/>
</dbReference>
<feature type="region of interest" description="Disordered" evidence="2">
    <location>
        <begin position="1150"/>
        <end position="1175"/>
    </location>
</feature>
<feature type="compositionally biased region" description="Pro residues" evidence="2">
    <location>
        <begin position="351"/>
        <end position="361"/>
    </location>
</feature>
<accession>A0A812ZR84</accession>
<feature type="region of interest" description="Disordered" evidence="2">
    <location>
        <begin position="125"/>
        <end position="156"/>
    </location>
</feature>
<feature type="compositionally biased region" description="Pro residues" evidence="2">
    <location>
        <begin position="142"/>
        <end position="154"/>
    </location>
</feature>
<evidence type="ECO:0000313" key="4">
    <source>
        <dbReference type="Proteomes" id="UP000601435"/>
    </source>
</evidence>
<evidence type="ECO:0000256" key="2">
    <source>
        <dbReference type="SAM" id="MobiDB-lite"/>
    </source>
</evidence>
<evidence type="ECO:0000256" key="1">
    <source>
        <dbReference type="ARBA" id="ARBA00023172"/>
    </source>
</evidence>
<dbReference type="PANTHER" id="PTHR33050">
    <property type="entry name" value="REVERSE TRANSCRIPTASE DOMAIN-CONTAINING PROTEIN"/>
    <property type="match status" value="1"/>
</dbReference>
<keyword evidence="1" id="KW-0233">DNA recombination</keyword>
<feature type="region of interest" description="Disordered" evidence="2">
    <location>
        <begin position="587"/>
        <end position="618"/>
    </location>
</feature>
<dbReference type="OrthoDB" id="437899at2759"/>